<organism evidence="1 2">
    <name type="scientific">Sphingomonas abaci</name>
    <dbReference type="NCBI Taxonomy" id="237611"/>
    <lineage>
        <taxon>Bacteria</taxon>
        <taxon>Pseudomonadati</taxon>
        <taxon>Pseudomonadota</taxon>
        <taxon>Alphaproteobacteria</taxon>
        <taxon>Sphingomonadales</taxon>
        <taxon>Sphingomonadaceae</taxon>
        <taxon>Sphingomonas</taxon>
    </lineage>
</organism>
<accession>A0A7W7EZ34</accession>
<evidence type="ECO:0000313" key="1">
    <source>
        <dbReference type="EMBL" id="MBB4618649.1"/>
    </source>
</evidence>
<dbReference type="Proteomes" id="UP000574769">
    <property type="component" value="Unassembled WGS sequence"/>
</dbReference>
<keyword evidence="2" id="KW-1185">Reference proteome</keyword>
<evidence type="ECO:0000313" key="2">
    <source>
        <dbReference type="Proteomes" id="UP000574769"/>
    </source>
</evidence>
<comment type="caution">
    <text evidence="1">The sequence shown here is derived from an EMBL/GenBank/DDBJ whole genome shotgun (WGS) entry which is preliminary data.</text>
</comment>
<gene>
    <name evidence="1" type="ORF">GGQ96_002792</name>
</gene>
<dbReference type="AlphaFoldDB" id="A0A7W7EZ34"/>
<proteinExistence type="predicted"/>
<sequence>MTKALLTDIDAFLEKHGVTPVSFGRQAMRDPHFVRDLRAGRRVWPETEQRVRSFMTAFRSQPDQVAA</sequence>
<dbReference type="EMBL" id="JACHNY010000005">
    <property type="protein sequence ID" value="MBB4618649.1"/>
    <property type="molecule type" value="Genomic_DNA"/>
</dbReference>
<reference evidence="1 2" key="1">
    <citation type="submission" date="2020-08" db="EMBL/GenBank/DDBJ databases">
        <title>Genomic Encyclopedia of Type Strains, Phase IV (KMG-IV): sequencing the most valuable type-strain genomes for metagenomic binning, comparative biology and taxonomic classification.</title>
        <authorList>
            <person name="Goeker M."/>
        </authorList>
    </citation>
    <scope>NUCLEOTIDE SEQUENCE [LARGE SCALE GENOMIC DNA]</scope>
    <source>
        <strain evidence="1 2">DSM 15867</strain>
    </source>
</reference>
<protein>
    <submittedName>
        <fullName evidence="1">2,4-dienoyl-CoA reductase-like NADH-dependent reductase (Old Yellow Enzyme family)</fullName>
    </submittedName>
</protein>
<name>A0A7W7EZ34_9SPHN</name>
<dbReference type="RefSeq" id="WP_184115685.1">
    <property type="nucleotide sequence ID" value="NZ_JACHNY010000005.1"/>
</dbReference>